<comment type="caution">
    <text evidence="2">The sequence shown here is derived from an EMBL/GenBank/DDBJ whole genome shotgun (WGS) entry which is preliminary data.</text>
</comment>
<accession>A0ABR2JRW7</accession>
<dbReference type="InterPro" id="IPR021122">
    <property type="entry name" value="RNA_ligase_dom_REL/Rnl2"/>
</dbReference>
<evidence type="ECO:0000259" key="1">
    <source>
        <dbReference type="Pfam" id="PF09414"/>
    </source>
</evidence>
<evidence type="ECO:0000313" key="3">
    <source>
        <dbReference type="Proteomes" id="UP001470230"/>
    </source>
</evidence>
<feature type="domain" description="RNA ligase" evidence="1">
    <location>
        <begin position="31"/>
        <end position="242"/>
    </location>
</feature>
<proteinExistence type="predicted"/>
<dbReference type="Proteomes" id="UP001470230">
    <property type="component" value="Unassembled WGS sequence"/>
</dbReference>
<protein>
    <recommendedName>
        <fullName evidence="1">RNA ligase domain-containing protein</fullName>
    </recommendedName>
</protein>
<dbReference type="SUPFAM" id="SSF56091">
    <property type="entry name" value="DNA ligase/mRNA capping enzyme, catalytic domain"/>
    <property type="match status" value="1"/>
</dbReference>
<dbReference type="EMBL" id="JAPFFF010000010">
    <property type="protein sequence ID" value="KAK8881166.1"/>
    <property type="molecule type" value="Genomic_DNA"/>
</dbReference>
<dbReference type="Pfam" id="PF09414">
    <property type="entry name" value="RNA_ligase"/>
    <property type="match status" value="1"/>
</dbReference>
<name>A0ABR2JRW7_9EUKA</name>
<keyword evidence="3" id="KW-1185">Reference proteome</keyword>
<reference evidence="2 3" key="1">
    <citation type="submission" date="2024-04" db="EMBL/GenBank/DDBJ databases">
        <title>Tritrichomonas musculus Genome.</title>
        <authorList>
            <person name="Alves-Ferreira E."/>
            <person name="Grigg M."/>
            <person name="Lorenzi H."/>
            <person name="Galac M."/>
        </authorList>
    </citation>
    <scope>NUCLEOTIDE SEQUENCE [LARGE SCALE GENOMIC DNA]</scope>
    <source>
        <strain evidence="2 3">EAF2021</strain>
    </source>
</reference>
<sequence length="337" mass="38425">MSQPSKDNISFMKFPKIYENTGEFKAPKKLDWIATEKIDGSNFSVYSDGENVKFAKRTGFLKENEWFYNYQLIALDLSKKAKKVFHLLNNPNTSKIPLKFVVVYGELCGGWFPSDQNWNGPVPSRINEKGVIVIPLEERAIQEGVYYSDKVQLIVFDIAYIDQKDNFQYLEYDAMVSICKEVSLYYTPALDRTSLQKLLDYSLDFDSTIPPMFGLPRIHNNTAEGIVVRPSAWNGPDRPMLKRKNKRFHQFSGEFDLHAAQTNPFFVATCMINQNRLNGVISKVGAKADKSVIVEELVQDVWSSIWELGIPVPNYDAVDAHIRKIAAPIVDEFISGL</sequence>
<gene>
    <name evidence="2" type="ORF">M9Y10_003896</name>
</gene>
<organism evidence="2 3">
    <name type="scientific">Tritrichomonas musculus</name>
    <dbReference type="NCBI Taxonomy" id="1915356"/>
    <lineage>
        <taxon>Eukaryota</taxon>
        <taxon>Metamonada</taxon>
        <taxon>Parabasalia</taxon>
        <taxon>Tritrichomonadida</taxon>
        <taxon>Tritrichomonadidae</taxon>
        <taxon>Tritrichomonas</taxon>
    </lineage>
</organism>
<dbReference type="Gene3D" id="3.30.1490.70">
    <property type="match status" value="1"/>
</dbReference>
<dbReference type="Gene3D" id="3.30.470.30">
    <property type="entry name" value="DNA ligase/mRNA capping enzyme"/>
    <property type="match status" value="1"/>
</dbReference>
<evidence type="ECO:0000313" key="2">
    <source>
        <dbReference type="EMBL" id="KAK8881166.1"/>
    </source>
</evidence>